<dbReference type="Pfam" id="PF00076">
    <property type="entry name" value="RRM_1"/>
    <property type="match status" value="1"/>
</dbReference>
<evidence type="ECO:0000256" key="1">
    <source>
        <dbReference type="ARBA" id="ARBA00022884"/>
    </source>
</evidence>
<dbReference type="Gene3D" id="3.30.70.330">
    <property type="match status" value="1"/>
</dbReference>
<accession>A0ABQ8F9K2</accession>
<reference evidence="5 6" key="1">
    <citation type="submission" date="2021-02" db="EMBL/GenBank/DDBJ databases">
        <title>Variation within the Batrachochytrium salamandrivorans European outbreak.</title>
        <authorList>
            <person name="Kelly M."/>
            <person name="Pasmans F."/>
            <person name="Shea T.P."/>
            <person name="Munoz J.F."/>
            <person name="Carranza S."/>
            <person name="Cuomo C.A."/>
            <person name="Martel A."/>
        </authorList>
    </citation>
    <scope>NUCLEOTIDE SEQUENCE [LARGE SCALE GENOMIC DNA]</scope>
    <source>
        <strain evidence="5 6">AMFP18/2</strain>
    </source>
</reference>
<dbReference type="InterPro" id="IPR035979">
    <property type="entry name" value="RBD_domain_sf"/>
</dbReference>
<feature type="region of interest" description="Disordered" evidence="3">
    <location>
        <begin position="277"/>
        <end position="320"/>
    </location>
</feature>
<sequence length="382" mass="40032">MRHTSVKDRLGPKTSGRSTTTTTTAAAGSRLSTASTTGSGVFKKTDLRSTLAGTDLRRMLSKKNTSKGSSPVTTTTAFAAPPGSRLAGRLGKQSDIHVTINAAQDTLGASTFSTELSKRNQVILPPSSGPLKSRISRMAVNTTSSGTSSSTLYSDAIVASPSARMAAVSTSSPKSPAAIRSCSGFAIQVSNLHPDTSTADLKVAFESFGLVRQVEMLNNLQQSTSLSALVVYDQESHGRAAIAQYNNTLADGRILKVEHVQRGLSIAGIATNSTGKSLIGASSHSLPRESRTQQNQDHRVETPTINKQQRQQHSQPTISNTTFLVGSGGMYADREAATRPVKPPRIPFSATVHRGPKGMLATAVAAAARSVSHSDSGMDITA</sequence>
<dbReference type="SUPFAM" id="SSF54928">
    <property type="entry name" value="RNA-binding domain, RBD"/>
    <property type="match status" value="1"/>
</dbReference>
<feature type="region of interest" description="Disordered" evidence="3">
    <location>
        <begin position="1"/>
        <end position="40"/>
    </location>
</feature>
<comment type="caution">
    <text evidence="5">The sequence shown here is derived from an EMBL/GenBank/DDBJ whole genome shotgun (WGS) entry which is preliminary data.</text>
</comment>
<dbReference type="CDD" id="cd00590">
    <property type="entry name" value="RRM_SF"/>
    <property type="match status" value="1"/>
</dbReference>
<protein>
    <recommendedName>
        <fullName evidence="4">RRM domain-containing protein</fullName>
    </recommendedName>
</protein>
<dbReference type="PANTHER" id="PTHR19965:SF82">
    <property type="entry name" value="THO COMPLEX SUBUNIT 4"/>
    <property type="match status" value="1"/>
</dbReference>
<feature type="compositionally biased region" description="Low complexity" evidence="3">
    <location>
        <begin position="71"/>
        <end position="82"/>
    </location>
</feature>
<name>A0ABQ8F9K2_9FUNG</name>
<dbReference type="PANTHER" id="PTHR19965">
    <property type="entry name" value="RNA AND EXPORT FACTOR BINDING PROTEIN"/>
    <property type="match status" value="1"/>
</dbReference>
<evidence type="ECO:0000256" key="2">
    <source>
        <dbReference type="PROSITE-ProRule" id="PRU00176"/>
    </source>
</evidence>
<evidence type="ECO:0000313" key="6">
    <source>
        <dbReference type="Proteomes" id="UP001648503"/>
    </source>
</evidence>
<dbReference type="PROSITE" id="PS50102">
    <property type="entry name" value="RRM"/>
    <property type="match status" value="1"/>
</dbReference>
<feature type="compositionally biased region" description="Basic and acidic residues" evidence="3">
    <location>
        <begin position="1"/>
        <end position="11"/>
    </location>
</feature>
<dbReference type="EMBL" id="JAFCIX010000364">
    <property type="protein sequence ID" value="KAH6592986.1"/>
    <property type="molecule type" value="Genomic_DNA"/>
</dbReference>
<dbReference type="InterPro" id="IPR051229">
    <property type="entry name" value="ALYREF_mRNA_export"/>
</dbReference>
<dbReference type="InterPro" id="IPR012677">
    <property type="entry name" value="Nucleotide-bd_a/b_plait_sf"/>
</dbReference>
<gene>
    <name evidence="5" type="ORF">BASA50_007713</name>
</gene>
<keyword evidence="6" id="KW-1185">Reference proteome</keyword>
<keyword evidence="1 2" id="KW-0694">RNA-binding</keyword>
<dbReference type="SMART" id="SM00360">
    <property type="entry name" value="RRM"/>
    <property type="match status" value="1"/>
</dbReference>
<proteinExistence type="predicted"/>
<feature type="compositionally biased region" description="Basic and acidic residues" evidence="3">
    <location>
        <begin position="286"/>
        <end position="301"/>
    </location>
</feature>
<feature type="region of interest" description="Disordered" evidence="3">
    <location>
        <begin position="54"/>
        <end position="86"/>
    </location>
</feature>
<evidence type="ECO:0000313" key="5">
    <source>
        <dbReference type="EMBL" id="KAH6592986.1"/>
    </source>
</evidence>
<feature type="compositionally biased region" description="Low complexity" evidence="3">
    <location>
        <begin position="14"/>
        <end position="40"/>
    </location>
</feature>
<organism evidence="5 6">
    <name type="scientific">Batrachochytrium salamandrivorans</name>
    <dbReference type="NCBI Taxonomy" id="1357716"/>
    <lineage>
        <taxon>Eukaryota</taxon>
        <taxon>Fungi</taxon>
        <taxon>Fungi incertae sedis</taxon>
        <taxon>Chytridiomycota</taxon>
        <taxon>Chytridiomycota incertae sedis</taxon>
        <taxon>Chytridiomycetes</taxon>
        <taxon>Rhizophydiales</taxon>
        <taxon>Rhizophydiales incertae sedis</taxon>
        <taxon>Batrachochytrium</taxon>
    </lineage>
</organism>
<dbReference type="Proteomes" id="UP001648503">
    <property type="component" value="Unassembled WGS sequence"/>
</dbReference>
<feature type="compositionally biased region" description="Polar residues" evidence="3">
    <location>
        <begin position="303"/>
        <end position="320"/>
    </location>
</feature>
<feature type="domain" description="RRM" evidence="4">
    <location>
        <begin position="185"/>
        <end position="262"/>
    </location>
</feature>
<evidence type="ECO:0000259" key="4">
    <source>
        <dbReference type="PROSITE" id="PS50102"/>
    </source>
</evidence>
<evidence type="ECO:0000256" key="3">
    <source>
        <dbReference type="SAM" id="MobiDB-lite"/>
    </source>
</evidence>
<dbReference type="InterPro" id="IPR000504">
    <property type="entry name" value="RRM_dom"/>
</dbReference>